<proteinExistence type="predicted"/>
<dbReference type="GO" id="GO:0005634">
    <property type="term" value="C:nucleus"/>
    <property type="evidence" value="ECO:0007669"/>
    <property type="project" value="TreeGrafter"/>
</dbReference>
<sequence length="572" mass="65897">MELNNCKKKLKVLFDKFFNENLELSNYVRENLVKQLAESGKRTDNIFETPFFSDLLIYALTNIDKGTLSVKILITQLVNLLIENELQFCKFVQLQGFTMVTEKVLNTKTVISAPSLVSACFKICSSMICHSTGVYWAVQYRLWKDILSRNLLVKPKNIAVEAYNFIGKLVWKLDEYEEESAITDILKFIVEPIKNNQYPNRVLDADGEEAIYKPLLPFLESLKTILEETNRIIRPNKVVPVLRQYLLIEPVVSILLSVTRDRSFAYILSQIVFRISFAYNVSIAMQNKEEHDLAREITVVYYNVFHELLRKQMPQESVHFTASCFVYWSKFDKNIVPASFERHGRTYLVEDQFLTILLTPLLTYSCIKNKRQTTSCNAEESLSAFHYKLSTLTEEHIVKAAYSFYAVLEADLSYKKQLAIDTVKRLFEMKSYLSGGQAGVLYQALFYNLQFYTVTDETGALTVGDNPITCPDDVKLLSLVLEAIKMLLKEHKINWYESVEIISLQNCLMNLLKQNILPIKQLLQALDLIDLSIQQFLSPDLALLIASRRGSTLNEIAAVMSSYLQHPEWEVR</sequence>
<dbReference type="OrthoDB" id="10057956at2759"/>
<name>A0A1E1WBN1_PECGO</name>
<feature type="non-terminal residue" evidence="3">
    <location>
        <position position="572"/>
    </location>
</feature>
<keyword evidence="2" id="KW-0963">Cytoplasm</keyword>
<dbReference type="GO" id="GO:0005737">
    <property type="term" value="C:cytoplasm"/>
    <property type="evidence" value="ECO:0007669"/>
    <property type="project" value="UniProtKB-SubCell"/>
</dbReference>
<protein>
    <submittedName>
        <fullName evidence="3">Uncharacterized protein</fullName>
    </submittedName>
</protein>
<accession>A0A1E1WBN1</accession>
<dbReference type="AlphaFoldDB" id="A0A1E1WBN1"/>
<dbReference type="EMBL" id="GDQN01006656">
    <property type="protein sequence ID" value="JAT84398.1"/>
    <property type="molecule type" value="Transcribed_RNA"/>
</dbReference>
<organism evidence="3">
    <name type="scientific">Pectinophora gossypiella</name>
    <name type="common">Cotton pink bollworm</name>
    <name type="synonym">Depressaria gossypiella</name>
    <dbReference type="NCBI Taxonomy" id="13191"/>
    <lineage>
        <taxon>Eukaryota</taxon>
        <taxon>Metazoa</taxon>
        <taxon>Ecdysozoa</taxon>
        <taxon>Arthropoda</taxon>
        <taxon>Hexapoda</taxon>
        <taxon>Insecta</taxon>
        <taxon>Pterygota</taxon>
        <taxon>Neoptera</taxon>
        <taxon>Endopterygota</taxon>
        <taxon>Lepidoptera</taxon>
        <taxon>Glossata</taxon>
        <taxon>Ditrysia</taxon>
        <taxon>Gelechioidea</taxon>
        <taxon>Gelechiidae</taxon>
        <taxon>Apatetrinae</taxon>
        <taxon>Pectinophora</taxon>
    </lineage>
</organism>
<dbReference type="InterPro" id="IPR038904">
    <property type="entry name" value="BRAT1"/>
</dbReference>
<evidence type="ECO:0000256" key="1">
    <source>
        <dbReference type="ARBA" id="ARBA00004496"/>
    </source>
</evidence>
<evidence type="ECO:0000313" key="3">
    <source>
        <dbReference type="EMBL" id="JAT84398.1"/>
    </source>
</evidence>
<dbReference type="PANTHER" id="PTHR21331:SF2">
    <property type="entry name" value="BRCA1-ASSOCIATED ATM ACTIVATOR 1"/>
    <property type="match status" value="1"/>
</dbReference>
<gene>
    <name evidence="3" type="ORF">g.9844</name>
</gene>
<dbReference type="PANTHER" id="PTHR21331">
    <property type="entry name" value="BRCA1-ASSOCIATED ATM ACTIVATOR 1"/>
    <property type="match status" value="1"/>
</dbReference>
<comment type="subcellular location">
    <subcellularLocation>
        <location evidence="1">Cytoplasm</location>
    </subcellularLocation>
</comment>
<evidence type="ECO:0000256" key="2">
    <source>
        <dbReference type="ARBA" id="ARBA00022490"/>
    </source>
</evidence>
<dbReference type="GO" id="GO:0008283">
    <property type="term" value="P:cell population proliferation"/>
    <property type="evidence" value="ECO:0007669"/>
    <property type="project" value="InterPro"/>
</dbReference>
<reference evidence="3" key="1">
    <citation type="submission" date="2015-09" db="EMBL/GenBank/DDBJ databases">
        <title>De novo assembly of Pectinophora gossypiella (Pink Bollworm) gut transcriptome.</title>
        <authorList>
            <person name="Tassone E.E."/>
        </authorList>
    </citation>
    <scope>NUCLEOTIDE SEQUENCE</scope>
</reference>
<dbReference type="GO" id="GO:0006974">
    <property type="term" value="P:DNA damage response"/>
    <property type="evidence" value="ECO:0007669"/>
    <property type="project" value="InterPro"/>
</dbReference>